<reference evidence="2" key="2">
    <citation type="submission" date="2015-01" db="EMBL/GenBank/DDBJ databases">
        <title>Evolutionary Origins and Diversification of the Mycorrhizal Mutualists.</title>
        <authorList>
            <consortium name="DOE Joint Genome Institute"/>
            <consortium name="Mycorrhizal Genomics Consortium"/>
            <person name="Kohler A."/>
            <person name="Kuo A."/>
            <person name="Nagy L.G."/>
            <person name="Floudas D."/>
            <person name="Copeland A."/>
            <person name="Barry K.W."/>
            <person name="Cichocki N."/>
            <person name="Veneault-Fourrey C."/>
            <person name="LaButti K."/>
            <person name="Lindquist E.A."/>
            <person name="Lipzen A."/>
            <person name="Lundell T."/>
            <person name="Morin E."/>
            <person name="Murat C."/>
            <person name="Riley R."/>
            <person name="Ohm R."/>
            <person name="Sun H."/>
            <person name="Tunlid A."/>
            <person name="Henrissat B."/>
            <person name="Grigoriev I.V."/>
            <person name="Hibbett D.S."/>
            <person name="Martin F."/>
        </authorList>
    </citation>
    <scope>NUCLEOTIDE SEQUENCE [LARGE SCALE GENOMIC DNA]</scope>
    <source>
        <strain evidence="2">441</strain>
    </source>
</reference>
<dbReference type="AlphaFoldDB" id="A0A0C9ZMV6"/>
<evidence type="ECO:0000313" key="2">
    <source>
        <dbReference type="Proteomes" id="UP000054018"/>
    </source>
</evidence>
<reference evidence="1 2" key="1">
    <citation type="submission" date="2014-04" db="EMBL/GenBank/DDBJ databases">
        <authorList>
            <consortium name="DOE Joint Genome Institute"/>
            <person name="Kuo A."/>
            <person name="Kohler A."/>
            <person name="Costa M.D."/>
            <person name="Nagy L.G."/>
            <person name="Floudas D."/>
            <person name="Copeland A."/>
            <person name="Barry K.W."/>
            <person name="Cichocki N."/>
            <person name="Veneault-Fourrey C."/>
            <person name="LaButti K."/>
            <person name="Lindquist E.A."/>
            <person name="Lipzen A."/>
            <person name="Lundell T."/>
            <person name="Morin E."/>
            <person name="Murat C."/>
            <person name="Sun H."/>
            <person name="Tunlid A."/>
            <person name="Henrissat B."/>
            <person name="Grigoriev I.V."/>
            <person name="Hibbett D.S."/>
            <person name="Martin F."/>
            <person name="Nordberg H.P."/>
            <person name="Cantor M.N."/>
            <person name="Hua S.X."/>
        </authorList>
    </citation>
    <scope>NUCLEOTIDE SEQUENCE [LARGE SCALE GENOMIC DNA]</scope>
    <source>
        <strain evidence="1 2">441</strain>
    </source>
</reference>
<accession>A0A0C9ZMV6</accession>
<sequence length="79" mass="9141">MCHHEIVGDYHRGCGHFHGRYFTGDVNDCNSQRCKTSKTHMHKTASNCGCPAVVTENRRVQNLYQTKHPDCQQQQQQPR</sequence>
<keyword evidence="2" id="KW-1185">Reference proteome</keyword>
<protein>
    <submittedName>
        <fullName evidence="1">Unplaced genomic scaffold scaffold_39, whole genome shotgun sequence</fullName>
    </submittedName>
</protein>
<dbReference type="EMBL" id="KN833723">
    <property type="protein sequence ID" value="KIK23717.1"/>
    <property type="molecule type" value="Genomic_DNA"/>
</dbReference>
<evidence type="ECO:0000313" key="1">
    <source>
        <dbReference type="EMBL" id="KIK23717.1"/>
    </source>
</evidence>
<dbReference type="HOGENOM" id="CLU_180191_0_0_1"/>
<dbReference type="Proteomes" id="UP000054018">
    <property type="component" value="Unassembled WGS sequence"/>
</dbReference>
<name>A0A0C9ZMV6_9AGAM</name>
<proteinExistence type="predicted"/>
<dbReference type="OrthoDB" id="3197992at2759"/>
<organism evidence="1 2">
    <name type="scientific">Pisolithus microcarpus 441</name>
    <dbReference type="NCBI Taxonomy" id="765257"/>
    <lineage>
        <taxon>Eukaryota</taxon>
        <taxon>Fungi</taxon>
        <taxon>Dikarya</taxon>
        <taxon>Basidiomycota</taxon>
        <taxon>Agaricomycotina</taxon>
        <taxon>Agaricomycetes</taxon>
        <taxon>Agaricomycetidae</taxon>
        <taxon>Boletales</taxon>
        <taxon>Sclerodermatineae</taxon>
        <taxon>Pisolithaceae</taxon>
        <taxon>Pisolithus</taxon>
    </lineage>
</organism>
<gene>
    <name evidence="1" type="ORF">PISMIDRAFT_678960</name>
</gene>